<comment type="miscellaneous">
    <text evidence="1">Reaction mechanism of ThiL seems to utilize a direct, inline transfer of the gamma-phosphate of ATP to TMP rather than a phosphorylated enzyme intermediate.</text>
</comment>
<comment type="catalytic activity">
    <reaction evidence="1">
        <text>thiamine phosphate + ATP = thiamine diphosphate + ADP</text>
        <dbReference type="Rhea" id="RHEA:15913"/>
        <dbReference type="ChEBI" id="CHEBI:30616"/>
        <dbReference type="ChEBI" id="CHEBI:37575"/>
        <dbReference type="ChEBI" id="CHEBI:58937"/>
        <dbReference type="ChEBI" id="CHEBI:456216"/>
        <dbReference type="EC" id="2.7.4.16"/>
    </reaction>
</comment>
<dbReference type="PANTHER" id="PTHR30270">
    <property type="entry name" value="THIAMINE-MONOPHOSPHATE KINASE"/>
    <property type="match status" value="1"/>
</dbReference>
<comment type="pathway">
    <text evidence="1">Cofactor biosynthesis; thiamine diphosphate biosynthesis; thiamine diphosphate from thiamine phosphate: step 1/1.</text>
</comment>
<keyword evidence="1" id="KW-0784">Thiamine biosynthesis</keyword>
<comment type="caution">
    <text evidence="4">The sequence shown here is derived from an EMBL/GenBank/DDBJ whole genome shotgun (WGS) entry which is preliminary data.</text>
</comment>
<dbReference type="OrthoDB" id="45909at2157"/>
<dbReference type="GO" id="GO:0000287">
    <property type="term" value="F:magnesium ion binding"/>
    <property type="evidence" value="ECO:0007669"/>
    <property type="project" value="UniProtKB-UniRule"/>
</dbReference>
<accession>A0A256IGU0</accession>
<dbReference type="InterPro" id="IPR010918">
    <property type="entry name" value="PurM-like_C_dom"/>
</dbReference>
<dbReference type="EC" id="2.7.4.16" evidence="1"/>
<evidence type="ECO:0000259" key="3">
    <source>
        <dbReference type="Pfam" id="PF02769"/>
    </source>
</evidence>
<gene>
    <name evidence="1" type="primary">thiL</name>
    <name evidence="4" type="ORF">DJ70_10960</name>
</gene>
<dbReference type="InterPro" id="IPR006283">
    <property type="entry name" value="ThiL-like"/>
</dbReference>
<keyword evidence="1" id="KW-0547">Nucleotide-binding</keyword>
<feature type="binding site" evidence="1">
    <location>
        <position position="60"/>
    </location>
    <ligand>
        <name>Mg(2+)</name>
        <dbReference type="ChEBI" id="CHEBI:18420"/>
        <label>3</label>
    </ligand>
</feature>
<feature type="binding site" evidence="1">
    <location>
        <position position="60"/>
    </location>
    <ligand>
        <name>Mg(2+)</name>
        <dbReference type="ChEBI" id="CHEBI:18420"/>
        <label>2</label>
    </ligand>
</feature>
<sequence length="312" mass="32176">MNERDALRRLAADLPRAGDDAAVVDGTVITTDMLHERTDFPPGTTRYAAGWRAVGASLSDVAAMGAEATAAVAVYADDEFDPDALAEFVAGAVDVCEAVDAEYVGGDLDTHAEFTTATTAIGDVPGADADADTGTRAVTRSGASPGEALCVTGEWGRSAAALRLFDRGTNAAVERANDLFRFTPRVADGRVLAGAATAMMDSSDGLARSLHQLAEASGVGFALDRDAVPVHPAVDDVVGGTDAGSAGGDERFELAAHFGEDFELVCTVPESELDRVRRACPAGLVRVGTVREADHGVTADGEPLPDRGYTHG</sequence>
<feature type="binding site" evidence="1">
    <location>
        <position position="39"/>
    </location>
    <ligand>
        <name>substrate</name>
    </ligand>
</feature>
<feature type="binding site" evidence="1">
    <location>
        <position position="309"/>
    </location>
    <ligand>
        <name>substrate</name>
    </ligand>
</feature>
<evidence type="ECO:0000256" key="1">
    <source>
        <dbReference type="HAMAP-Rule" id="MF_02128"/>
    </source>
</evidence>
<dbReference type="GO" id="GO:0009030">
    <property type="term" value="F:thiamine-phosphate kinase activity"/>
    <property type="evidence" value="ECO:0007669"/>
    <property type="project" value="UniProtKB-UniRule"/>
</dbReference>
<feature type="binding site" evidence="1">
    <location>
        <position position="260"/>
    </location>
    <ligand>
        <name>substrate</name>
    </ligand>
</feature>
<dbReference type="EMBL" id="NHPJ01000098">
    <property type="protein sequence ID" value="OYR55771.1"/>
    <property type="molecule type" value="Genomic_DNA"/>
</dbReference>
<dbReference type="RefSeq" id="WP_094532950.1">
    <property type="nucleotide sequence ID" value="NZ_NHPJ01000098.1"/>
</dbReference>
<feature type="binding site" evidence="1">
    <location>
        <position position="32"/>
    </location>
    <ligand>
        <name>Mg(2+)</name>
        <dbReference type="ChEBI" id="CHEBI:18420"/>
        <label>2</label>
    </ligand>
</feature>
<evidence type="ECO:0000313" key="4">
    <source>
        <dbReference type="EMBL" id="OYR55771.1"/>
    </source>
</evidence>
<dbReference type="InterPro" id="IPR036921">
    <property type="entry name" value="PurM-like_N_sf"/>
</dbReference>
<dbReference type="Gene3D" id="3.30.1330.10">
    <property type="entry name" value="PurM-like, N-terminal domain"/>
    <property type="match status" value="1"/>
</dbReference>
<comment type="similarity">
    <text evidence="1">Belongs to the thiamine-monophosphate kinase family.</text>
</comment>
<comment type="function">
    <text evidence="1">Catalyzes the ATP-dependent phosphorylation of thiamine-monophosphate (TMP) to form thiamine-pyrophosphate (TPP), the active form of vitamin B1.</text>
</comment>
<feature type="binding site" evidence="1">
    <location>
        <position position="204"/>
    </location>
    <ligand>
        <name>Mg(2+)</name>
        <dbReference type="ChEBI" id="CHEBI:18420"/>
        <label>5</label>
    </ligand>
</feature>
<feature type="binding site" evidence="1">
    <location>
        <position position="60"/>
    </location>
    <ligand>
        <name>Mg(2+)</name>
        <dbReference type="ChEBI" id="CHEBI:18420"/>
        <label>4</label>
    </ligand>
</feature>
<proteinExistence type="inferred from homology"/>
<dbReference type="SUPFAM" id="SSF55326">
    <property type="entry name" value="PurM N-terminal domain-like"/>
    <property type="match status" value="1"/>
</dbReference>
<feature type="binding site" evidence="1">
    <location>
        <position position="20"/>
    </location>
    <ligand>
        <name>Mg(2+)</name>
        <dbReference type="ChEBI" id="CHEBI:18420"/>
        <label>4</label>
    </ligand>
</feature>
<feature type="binding site" evidence="1">
    <location>
        <position position="30"/>
    </location>
    <ligand>
        <name>Mg(2+)</name>
        <dbReference type="ChEBI" id="CHEBI:18420"/>
        <label>4</label>
    </ligand>
</feature>
<dbReference type="Pfam" id="PF00586">
    <property type="entry name" value="AIRS"/>
    <property type="match status" value="1"/>
</dbReference>
<keyword evidence="1" id="KW-0067">ATP-binding</keyword>
<feature type="binding site" evidence="1">
    <location>
        <position position="31"/>
    </location>
    <ligand>
        <name>Mg(2+)</name>
        <dbReference type="ChEBI" id="CHEBI:18420"/>
        <label>1</label>
    </ligand>
</feature>
<protein>
    <recommendedName>
        <fullName evidence="1">Thiamine-monophosphate kinase</fullName>
        <shortName evidence="1">TMP kinase</shortName>
        <shortName evidence="1">Thiamine-phosphate kinase</shortName>
        <ecNumber evidence="1">2.7.4.16</ecNumber>
    </recommendedName>
</protein>
<feature type="binding site" evidence="1">
    <location>
        <position position="32"/>
    </location>
    <ligand>
        <name>Mg(2+)</name>
        <dbReference type="ChEBI" id="CHEBI:18420"/>
        <label>1</label>
    </ligand>
</feature>
<dbReference type="CDD" id="cd02194">
    <property type="entry name" value="ThiL"/>
    <property type="match status" value="1"/>
</dbReference>
<dbReference type="PANTHER" id="PTHR30270:SF3">
    <property type="entry name" value="THIAMINE-MONOPHOSPHATE KINASE"/>
    <property type="match status" value="1"/>
</dbReference>
<evidence type="ECO:0000259" key="2">
    <source>
        <dbReference type="Pfam" id="PF00586"/>
    </source>
</evidence>
<organism evidence="4 5">
    <name type="scientific">Halorubrum halodurans</name>
    <dbReference type="NCBI Taxonomy" id="1383851"/>
    <lineage>
        <taxon>Archaea</taxon>
        <taxon>Methanobacteriati</taxon>
        <taxon>Methanobacteriota</taxon>
        <taxon>Stenosarchaea group</taxon>
        <taxon>Halobacteria</taxon>
        <taxon>Halobacteriales</taxon>
        <taxon>Haloferacaceae</taxon>
        <taxon>Halorubrum</taxon>
    </lineage>
</organism>
<dbReference type="Pfam" id="PF02769">
    <property type="entry name" value="AIRS_C"/>
    <property type="match status" value="1"/>
</dbReference>
<feature type="domain" description="PurM-like C-terminal" evidence="3">
    <location>
        <begin position="145"/>
        <end position="296"/>
    </location>
</feature>
<dbReference type="InterPro" id="IPR036676">
    <property type="entry name" value="PurM-like_C_sf"/>
</dbReference>
<keyword evidence="1 4" id="KW-0418">Kinase</keyword>
<keyword evidence="1" id="KW-0808">Transferase</keyword>
<keyword evidence="5" id="KW-1185">Reference proteome</keyword>
<dbReference type="Gene3D" id="3.90.650.10">
    <property type="entry name" value="PurM-like C-terminal domain"/>
    <property type="match status" value="1"/>
</dbReference>
<dbReference type="SUPFAM" id="SSF56042">
    <property type="entry name" value="PurM C-terminal domain-like"/>
    <property type="match status" value="1"/>
</dbReference>
<dbReference type="GO" id="GO:0005524">
    <property type="term" value="F:ATP binding"/>
    <property type="evidence" value="ECO:0007669"/>
    <property type="project" value="UniProtKB-UniRule"/>
</dbReference>
<dbReference type="HAMAP" id="MF_02128">
    <property type="entry name" value="TMP_kinase"/>
    <property type="match status" value="1"/>
</dbReference>
<feature type="binding site" evidence="1">
    <location>
        <position position="107"/>
    </location>
    <ligand>
        <name>Mg(2+)</name>
        <dbReference type="ChEBI" id="CHEBI:18420"/>
        <label>1</label>
    </ligand>
</feature>
<dbReference type="PIRSF" id="PIRSF005303">
    <property type="entry name" value="Thiam_monoph_kin"/>
    <property type="match status" value="1"/>
</dbReference>
<feature type="binding site" evidence="1">
    <location>
        <position position="203"/>
    </location>
    <ligand>
        <name>ATP</name>
        <dbReference type="ChEBI" id="CHEBI:30616"/>
    </ligand>
</feature>
<keyword evidence="1" id="KW-0460">Magnesium</keyword>
<feature type="binding site" evidence="1">
    <location>
        <position position="140"/>
    </location>
    <ligand>
        <name>ATP</name>
        <dbReference type="ChEBI" id="CHEBI:30616"/>
    </ligand>
</feature>
<dbReference type="AlphaFoldDB" id="A0A256IGU0"/>
<feature type="binding site" evidence="1">
    <location>
        <position position="201"/>
    </location>
    <ligand>
        <name>Mg(2+)</name>
        <dbReference type="ChEBI" id="CHEBI:18420"/>
        <label>3</label>
    </ligand>
</feature>
<dbReference type="Proteomes" id="UP000216308">
    <property type="component" value="Unassembled WGS sequence"/>
</dbReference>
<name>A0A256IGU0_9EURY</name>
<feature type="domain" description="PurM-like N-terminal" evidence="2">
    <location>
        <begin position="18"/>
        <end position="123"/>
    </location>
</feature>
<dbReference type="GO" id="GO:0009228">
    <property type="term" value="P:thiamine biosynthetic process"/>
    <property type="evidence" value="ECO:0007669"/>
    <property type="project" value="UniProtKB-KW"/>
</dbReference>
<evidence type="ECO:0000313" key="5">
    <source>
        <dbReference type="Proteomes" id="UP000216308"/>
    </source>
</evidence>
<keyword evidence="1" id="KW-0479">Metal-binding</keyword>
<feature type="binding site" evidence="1">
    <location>
        <begin position="106"/>
        <end position="107"/>
    </location>
    <ligand>
        <name>ATP</name>
        <dbReference type="ChEBI" id="CHEBI:30616"/>
    </ligand>
</feature>
<reference evidence="4 5" key="1">
    <citation type="journal article" date="2014" name="Front. Microbiol.">
        <title>Population and genomic analysis of the genus Halorubrum.</title>
        <authorList>
            <person name="Fullmer M.S."/>
            <person name="Soucy S.M."/>
            <person name="Swithers K.S."/>
            <person name="Makkay A.M."/>
            <person name="Wheeler R."/>
            <person name="Ventosa A."/>
            <person name="Gogarten J.P."/>
            <person name="Papke R.T."/>
        </authorList>
    </citation>
    <scope>NUCLEOTIDE SEQUENCE [LARGE SCALE GENOMIC DNA]</scope>
    <source>
        <strain evidence="4 5">Cb34</strain>
    </source>
</reference>
<dbReference type="UniPathway" id="UPA00060">
    <property type="reaction ID" value="UER00142"/>
</dbReference>
<dbReference type="GO" id="GO:0009229">
    <property type="term" value="P:thiamine diphosphate biosynthetic process"/>
    <property type="evidence" value="ECO:0007669"/>
    <property type="project" value="UniProtKB-UniRule"/>
</dbReference>
<feature type="binding site" evidence="1">
    <location>
        <position position="20"/>
    </location>
    <ligand>
        <name>Mg(2+)</name>
        <dbReference type="ChEBI" id="CHEBI:18420"/>
        <label>3</label>
    </ligand>
</feature>
<dbReference type="InterPro" id="IPR016188">
    <property type="entry name" value="PurM-like_N"/>
</dbReference>
<dbReference type="NCBIfam" id="TIGR01379">
    <property type="entry name" value="thiL"/>
    <property type="match status" value="1"/>
</dbReference>
<comment type="caution">
    <text evidence="1">Lacks conserved residue(s) required for the propagation of feature annotation.</text>
</comment>